<sequence length="74" mass="8224">MVLSDTPINNASGFDGILSEIWKLVVSKKILESNMSKIIFKTINSIHDSGDIPKNMDISIVFQVPKKGLYEGTR</sequence>
<name>A0A1R0H734_9FUNG</name>
<accession>A0A1R0H734</accession>
<comment type="caution">
    <text evidence="1">The sequence shown here is derived from an EMBL/GenBank/DDBJ whole genome shotgun (WGS) entry which is preliminary data.</text>
</comment>
<reference evidence="1 2" key="1">
    <citation type="journal article" date="2016" name="Mol. Biol. Evol.">
        <title>Genome-Wide Survey of Gut Fungi (Harpellales) Reveals the First Horizontally Transferred Ubiquitin Gene from a Mosquito Host.</title>
        <authorList>
            <person name="Wang Y."/>
            <person name="White M.M."/>
            <person name="Kvist S."/>
            <person name="Moncalvo J.M."/>
        </authorList>
    </citation>
    <scope>NUCLEOTIDE SEQUENCE [LARGE SCALE GENOMIC DNA]</scope>
    <source>
        <strain evidence="1 2">ALG-7-W6</strain>
    </source>
</reference>
<gene>
    <name evidence="1" type="ORF">AYI68_g867</name>
</gene>
<protein>
    <submittedName>
        <fullName evidence="1">Uncharacterized protein</fullName>
    </submittedName>
</protein>
<dbReference type="Proteomes" id="UP000187455">
    <property type="component" value="Unassembled WGS sequence"/>
</dbReference>
<dbReference type="EMBL" id="LSSL01000292">
    <property type="protein sequence ID" value="OLY84957.1"/>
    <property type="molecule type" value="Genomic_DNA"/>
</dbReference>
<keyword evidence="2" id="KW-1185">Reference proteome</keyword>
<organism evidence="1 2">
    <name type="scientific">Smittium mucronatum</name>
    <dbReference type="NCBI Taxonomy" id="133383"/>
    <lineage>
        <taxon>Eukaryota</taxon>
        <taxon>Fungi</taxon>
        <taxon>Fungi incertae sedis</taxon>
        <taxon>Zoopagomycota</taxon>
        <taxon>Kickxellomycotina</taxon>
        <taxon>Harpellomycetes</taxon>
        <taxon>Harpellales</taxon>
        <taxon>Legeriomycetaceae</taxon>
        <taxon>Smittium</taxon>
    </lineage>
</organism>
<dbReference type="AlphaFoldDB" id="A0A1R0H734"/>
<dbReference type="OrthoDB" id="3261222at2759"/>
<evidence type="ECO:0000313" key="1">
    <source>
        <dbReference type="EMBL" id="OLY84957.1"/>
    </source>
</evidence>
<evidence type="ECO:0000313" key="2">
    <source>
        <dbReference type="Proteomes" id="UP000187455"/>
    </source>
</evidence>
<proteinExistence type="predicted"/>